<gene>
    <name evidence="2" type="ORF">JOC48_000211</name>
</gene>
<evidence type="ECO:0008006" key="4">
    <source>
        <dbReference type="Google" id="ProtNLM"/>
    </source>
</evidence>
<evidence type="ECO:0000256" key="1">
    <source>
        <dbReference type="SAM" id="MobiDB-lite"/>
    </source>
</evidence>
<evidence type="ECO:0000313" key="3">
    <source>
        <dbReference type="Proteomes" id="UP001296943"/>
    </source>
</evidence>
<accession>A0ABS2MV67</accession>
<evidence type="ECO:0000313" key="2">
    <source>
        <dbReference type="EMBL" id="MBM7569742.1"/>
    </source>
</evidence>
<keyword evidence="3" id="KW-1185">Reference proteome</keyword>
<reference evidence="2 3" key="1">
    <citation type="submission" date="2021-01" db="EMBL/GenBank/DDBJ databases">
        <title>Genomic Encyclopedia of Type Strains, Phase IV (KMG-IV): sequencing the most valuable type-strain genomes for metagenomic binning, comparative biology and taxonomic classification.</title>
        <authorList>
            <person name="Goeker M."/>
        </authorList>
    </citation>
    <scope>NUCLEOTIDE SEQUENCE [LARGE SCALE GENOMIC DNA]</scope>
    <source>
        <strain evidence="2 3">DSM 23711</strain>
    </source>
</reference>
<comment type="caution">
    <text evidence="2">The sequence shown here is derived from an EMBL/GenBank/DDBJ whole genome shotgun (WGS) entry which is preliminary data.</text>
</comment>
<dbReference type="RefSeq" id="WP_204497192.1">
    <property type="nucleotide sequence ID" value="NZ_JAFBDR010000001.1"/>
</dbReference>
<dbReference type="EMBL" id="JAFBDR010000001">
    <property type="protein sequence ID" value="MBM7569742.1"/>
    <property type="molecule type" value="Genomic_DNA"/>
</dbReference>
<proteinExistence type="predicted"/>
<protein>
    <recommendedName>
        <fullName evidence="4">Imidazoleglycerol-phosphate dehydratase</fullName>
    </recommendedName>
</protein>
<dbReference type="Proteomes" id="UP001296943">
    <property type="component" value="Unassembled WGS sequence"/>
</dbReference>
<organism evidence="2 3">
    <name type="scientific">Aquibacillus albus</name>
    <dbReference type="NCBI Taxonomy" id="1168171"/>
    <lineage>
        <taxon>Bacteria</taxon>
        <taxon>Bacillati</taxon>
        <taxon>Bacillota</taxon>
        <taxon>Bacilli</taxon>
        <taxon>Bacillales</taxon>
        <taxon>Bacillaceae</taxon>
        <taxon>Aquibacillus</taxon>
    </lineage>
</organism>
<feature type="compositionally biased region" description="Basic and acidic residues" evidence="1">
    <location>
        <begin position="11"/>
        <end position="38"/>
    </location>
</feature>
<name>A0ABS2MV67_9BACI</name>
<sequence>MGKNKSNTQKAKKDFDYKRDDHGFSEELSDGGERDKIIKQQSSKSCGGL</sequence>
<feature type="compositionally biased region" description="Polar residues" evidence="1">
    <location>
        <begin position="39"/>
        <end position="49"/>
    </location>
</feature>
<feature type="region of interest" description="Disordered" evidence="1">
    <location>
        <begin position="1"/>
        <end position="49"/>
    </location>
</feature>